<evidence type="ECO:0000313" key="1">
    <source>
        <dbReference type="EMBL" id="PRY58132.1"/>
    </source>
</evidence>
<name>A0A2T0UJN8_9MICO</name>
<evidence type="ECO:0000313" key="2">
    <source>
        <dbReference type="Proteomes" id="UP000237822"/>
    </source>
</evidence>
<organism evidence="1 2">
    <name type="scientific">Knoellia remsis</name>
    <dbReference type="NCBI Taxonomy" id="407159"/>
    <lineage>
        <taxon>Bacteria</taxon>
        <taxon>Bacillati</taxon>
        <taxon>Actinomycetota</taxon>
        <taxon>Actinomycetes</taxon>
        <taxon>Micrococcales</taxon>
        <taxon>Intrasporangiaceae</taxon>
        <taxon>Knoellia</taxon>
    </lineage>
</organism>
<dbReference type="EMBL" id="PVTI01000013">
    <property type="protein sequence ID" value="PRY58132.1"/>
    <property type="molecule type" value="Genomic_DNA"/>
</dbReference>
<accession>A0A2T0UJN8</accession>
<sequence length="90" mass="9728">MQHLPEDIDRELERVVRRWRELPVDRALGASGDVRALVDELAAATAPGSAVPDLGPSVLMDQLRVLAWDAAVAGVPDLVTRLAALRRALP</sequence>
<dbReference type="AlphaFoldDB" id="A0A2T0UJN8"/>
<protein>
    <submittedName>
        <fullName evidence="1">Uncharacterized protein</fullName>
    </submittedName>
</protein>
<comment type="caution">
    <text evidence="1">The sequence shown here is derived from an EMBL/GenBank/DDBJ whole genome shotgun (WGS) entry which is preliminary data.</text>
</comment>
<proteinExistence type="predicted"/>
<gene>
    <name evidence="1" type="ORF">BCF74_11356</name>
</gene>
<reference evidence="1 2" key="1">
    <citation type="submission" date="2018-03" db="EMBL/GenBank/DDBJ databases">
        <title>Genomic Encyclopedia of Archaeal and Bacterial Type Strains, Phase II (KMG-II): from individual species to whole genera.</title>
        <authorList>
            <person name="Goeker M."/>
        </authorList>
    </citation>
    <scope>NUCLEOTIDE SEQUENCE [LARGE SCALE GENOMIC DNA]</scope>
    <source>
        <strain evidence="1 2">ATCC BAA-1496</strain>
    </source>
</reference>
<dbReference type="Proteomes" id="UP000237822">
    <property type="component" value="Unassembled WGS sequence"/>
</dbReference>
<keyword evidence="2" id="KW-1185">Reference proteome</keyword>